<evidence type="ECO:0000256" key="1">
    <source>
        <dbReference type="SAM" id="MobiDB-lite"/>
    </source>
</evidence>
<reference evidence="2 3" key="1">
    <citation type="submission" date="2018-04" db="EMBL/GenBank/DDBJ databases">
        <title>WGS assembly of Panicum hallii var. hallii HAL2.</title>
        <authorList>
            <person name="Lovell J."/>
            <person name="Jenkins J."/>
            <person name="Lowry D."/>
            <person name="Mamidi S."/>
            <person name="Sreedasyam A."/>
            <person name="Weng X."/>
            <person name="Barry K."/>
            <person name="Bonette J."/>
            <person name="Campitelli B."/>
            <person name="Daum C."/>
            <person name="Gordon S."/>
            <person name="Gould B."/>
            <person name="Lipzen A."/>
            <person name="MacQueen A."/>
            <person name="Palacio-Mejia J."/>
            <person name="Plott C."/>
            <person name="Shakirov E."/>
            <person name="Shu S."/>
            <person name="Yoshinaga Y."/>
            <person name="Zane M."/>
            <person name="Rokhsar D."/>
            <person name="Grimwood J."/>
            <person name="Schmutz J."/>
            <person name="Juenger T."/>
        </authorList>
    </citation>
    <scope>NUCLEOTIDE SEQUENCE [LARGE SCALE GENOMIC DNA]</scope>
    <source>
        <strain evidence="3">cv. HAL2</strain>
    </source>
</reference>
<organism evidence="2 3">
    <name type="scientific">Panicum hallii var. hallii</name>
    <dbReference type="NCBI Taxonomy" id="1504633"/>
    <lineage>
        <taxon>Eukaryota</taxon>
        <taxon>Viridiplantae</taxon>
        <taxon>Streptophyta</taxon>
        <taxon>Embryophyta</taxon>
        <taxon>Tracheophyta</taxon>
        <taxon>Spermatophyta</taxon>
        <taxon>Magnoliopsida</taxon>
        <taxon>Liliopsida</taxon>
        <taxon>Poales</taxon>
        <taxon>Poaceae</taxon>
        <taxon>PACMAD clade</taxon>
        <taxon>Panicoideae</taxon>
        <taxon>Panicodae</taxon>
        <taxon>Paniceae</taxon>
        <taxon>Panicinae</taxon>
        <taxon>Panicum</taxon>
        <taxon>Panicum sect. Panicum</taxon>
    </lineage>
</organism>
<evidence type="ECO:0000313" key="2">
    <source>
        <dbReference type="EMBL" id="PUZ56555.1"/>
    </source>
</evidence>
<protein>
    <submittedName>
        <fullName evidence="2">Uncharacterized protein</fullName>
    </submittedName>
</protein>
<dbReference type="Proteomes" id="UP000244336">
    <property type="component" value="Chromosome 5"/>
</dbReference>
<proteinExistence type="predicted"/>
<sequence length="204" mass="21639">MGGDGLYRLAGRSGLGRLNLRVETGRSGLEWFFVDFVRRGDLALAFAAEAGFACAIVTADAAVSTASLEMAPASASMTSNLKTMASAARAPRSLRPRALRPARAPHESKQLHGPMGRTPPQLAARRRRRSCCLCENGYLLSSTATTTASGPWRSCSTRRFAGTGNDAPRLRSSPGRSGVVAALLSHSRVHCHRRCRRCAGGGSV</sequence>
<dbReference type="Gramene" id="PUZ56555">
    <property type="protein sequence ID" value="PUZ56555"/>
    <property type="gene ID" value="GQ55_5G329000"/>
</dbReference>
<feature type="region of interest" description="Disordered" evidence="1">
    <location>
        <begin position="86"/>
        <end position="120"/>
    </location>
</feature>
<accession>A0A2T7DLV4</accession>
<dbReference type="EMBL" id="CM009753">
    <property type="protein sequence ID" value="PUZ56555.1"/>
    <property type="molecule type" value="Genomic_DNA"/>
</dbReference>
<keyword evidence="3" id="KW-1185">Reference proteome</keyword>
<evidence type="ECO:0000313" key="3">
    <source>
        <dbReference type="Proteomes" id="UP000244336"/>
    </source>
</evidence>
<name>A0A2T7DLV4_9POAL</name>
<gene>
    <name evidence="2" type="ORF">GQ55_5G329000</name>
</gene>
<dbReference type="AlphaFoldDB" id="A0A2T7DLV4"/>